<evidence type="ECO:0000313" key="2">
    <source>
        <dbReference type="EMBL" id="MDC3984591.1"/>
    </source>
</evidence>
<organism evidence="2 3">
    <name type="scientific">Polyangium jinanense</name>
    <dbReference type="NCBI Taxonomy" id="2829994"/>
    <lineage>
        <taxon>Bacteria</taxon>
        <taxon>Pseudomonadati</taxon>
        <taxon>Myxococcota</taxon>
        <taxon>Polyangia</taxon>
        <taxon>Polyangiales</taxon>
        <taxon>Polyangiaceae</taxon>
        <taxon>Polyangium</taxon>
    </lineage>
</organism>
<protein>
    <recommendedName>
        <fullName evidence="4">Alpha/beta hydrolase</fullName>
    </recommendedName>
</protein>
<keyword evidence="3" id="KW-1185">Reference proteome</keyword>
<dbReference type="InterPro" id="IPR029058">
    <property type="entry name" value="AB_hydrolase_fold"/>
</dbReference>
<dbReference type="RefSeq" id="WP_272459050.1">
    <property type="nucleotide sequence ID" value="NZ_JAGTJJ010000022.1"/>
</dbReference>
<accession>A0A9X4AUG6</accession>
<evidence type="ECO:0000313" key="3">
    <source>
        <dbReference type="Proteomes" id="UP001151081"/>
    </source>
</evidence>
<feature type="transmembrane region" description="Helical" evidence="1">
    <location>
        <begin position="70"/>
        <end position="91"/>
    </location>
</feature>
<feature type="transmembrane region" description="Helical" evidence="1">
    <location>
        <begin position="41"/>
        <end position="58"/>
    </location>
</feature>
<sequence length="361" mass="39052">MAAMKPVGRGRVVARMLGAIALVLLALVLILFVAANGVTTSTLALGALSVAIGLMTMVRPPPDGSRRVAWSTTTALCLIGVSTFVVARLLAVPPPQEFHFVEEGRRDASPPWLSRLADERETVLAGLYFSDVLGLIKGRERDHLDQLLRDAYAESSRPWPNAVLIESSSHASRHLEHVPRGGAAVPCIVFLHGFGGQLTAYVRVLHQAFGDRFVIVAPFLDYTGAFWTPRGKAVVSALVTKHLPPEVDRSRIFLVGLSNGATSATAILQDPELSRQFRGFVLVSGIGEVVQPNPGANVLLIAGTDDPRFPLDHIQSTAESLRGSGARVNVETFPADHFLWLSHAREMTAAIDDWLSLQLRE</sequence>
<keyword evidence="1" id="KW-0472">Membrane</keyword>
<feature type="transmembrane region" description="Helical" evidence="1">
    <location>
        <begin position="12"/>
        <end position="35"/>
    </location>
</feature>
<dbReference type="SUPFAM" id="SSF53474">
    <property type="entry name" value="alpha/beta-Hydrolases"/>
    <property type="match status" value="1"/>
</dbReference>
<proteinExistence type="predicted"/>
<dbReference type="Gene3D" id="3.40.50.1820">
    <property type="entry name" value="alpha/beta hydrolase"/>
    <property type="match status" value="1"/>
</dbReference>
<name>A0A9X4AUG6_9BACT</name>
<evidence type="ECO:0008006" key="4">
    <source>
        <dbReference type="Google" id="ProtNLM"/>
    </source>
</evidence>
<reference evidence="2 3" key="1">
    <citation type="submission" date="2021-04" db="EMBL/GenBank/DDBJ databases">
        <title>Genome analysis of Polyangium sp.</title>
        <authorList>
            <person name="Li Y."/>
            <person name="Wang J."/>
        </authorList>
    </citation>
    <scope>NUCLEOTIDE SEQUENCE [LARGE SCALE GENOMIC DNA]</scope>
    <source>
        <strain evidence="2 3">SDU14</strain>
    </source>
</reference>
<dbReference type="AlphaFoldDB" id="A0A9X4AUG6"/>
<comment type="caution">
    <text evidence="2">The sequence shown here is derived from an EMBL/GenBank/DDBJ whole genome shotgun (WGS) entry which is preliminary data.</text>
</comment>
<dbReference type="EMBL" id="JAGTJJ010000022">
    <property type="protein sequence ID" value="MDC3984591.1"/>
    <property type="molecule type" value="Genomic_DNA"/>
</dbReference>
<keyword evidence="1" id="KW-0812">Transmembrane</keyword>
<keyword evidence="1" id="KW-1133">Transmembrane helix</keyword>
<gene>
    <name evidence="2" type="ORF">KEG57_29050</name>
</gene>
<dbReference type="Proteomes" id="UP001151081">
    <property type="component" value="Unassembled WGS sequence"/>
</dbReference>
<evidence type="ECO:0000256" key="1">
    <source>
        <dbReference type="SAM" id="Phobius"/>
    </source>
</evidence>